<dbReference type="EMBL" id="JAGGLV010000001">
    <property type="protein sequence ID" value="MBP2110329.1"/>
    <property type="molecule type" value="Genomic_DNA"/>
</dbReference>
<dbReference type="SMART" id="SM00387">
    <property type="entry name" value="HATPase_c"/>
    <property type="match status" value="1"/>
</dbReference>
<dbReference type="InterPro" id="IPR005467">
    <property type="entry name" value="His_kinase_dom"/>
</dbReference>
<organism evidence="10 11">
    <name type="scientific">Paenibacillus silagei</name>
    <dbReference type="NCBI Taxonomy" id="1670801"/>
    <lineage>
        <taxon>Bacteria</taxon>
        <taxon>Bacillati</taxon>
        <taxon>Bacillota</taxon>
        <taxon>Bacilli</taxon>
        <taxon>Bacillales</taxon>
        <taxon>Paenibacillaceae</taxon>
        <taxon>Paenibacillus</taxon>
    </lineage>
</organism>
<dbReference type="Proteomes" id="UP000773462">
    <property type="component" value="Unassembled WGS sequence"/>
</dbReference>
<evidence type="ECO:0000256" key="1">
    <source>
        <dbReference type="ARBA" id="ARBA00000085"/>
    </source>
</evidence>
<dbReference type="InterPro" id="IPR004358">
    <property type="entry name" value="Sig_transdc_His_kin-like_C"/>
</dbReference>
<evidence type="ECO:0000313" key="11">
    <source>
        <dbReference type="Proteomes" id="UP000773462"/>
    </source>
</evidence>
<evidence type="ECO:0000313" key="10">
    <source>
        <dbReference type="EMBL" id="MBP2110329.1"/>
    </source>
</evidence>
<dbReference type="EC" id="2.7.13.3" evidence="2"/>
<evidence type="ECO:0000256" key="7">
    <source>
        <dbReference type="ARBA" id="ARBA00023012"/>
    </source>
</evidence>
<feature type="transmembrane region" description="Helical" evidence="8">
    <location>
        <begin position="122"/>
        <end position="144"/>
    </location>
</feature>
<evidence type="ECO:0000256" key="5">
    <source>
        <dbReference type="ARBA" id="ARBA00022777"/>
    </source>
</evidence>
<reference evidence="10 11" key="1">
    <citation type="submission" date="2021-03" db="EMBL/GenBank/DDBJ databases">
        <title>Genomic Encyclopedia of Type Strains, Phase IV (KMG-IV): sequencing the most valuable type-strain genomes for metagenomic binning, comparative biology and taxonomic classification.</title>
        <authorList>
            <person name="Goeker M."/>
        </authorList>
    </citation>
    <scope>NUCLEOTIDE SEQUENCE [LARGE SCALE GENOMIC DNA]</scope>
    <source>
        <strain evidence="10 11">DSM 101953</strain>
    </source>
</reference>
<name>A0ABS4NJX3_9BACL</name>
<dbReference type="InterPro" id="IPR036890">
    <property type="entry name" value="HATPase_C_sf"/>
</dbReference>
<dbReference type="InterPro" id="IPR050736">
    <property type="entry name" value="Sensor_HK_Regulatory"/>
</dbReference>
<dbReference type="CDD" id="cd00075">
    <property type="entry name" value="HATPase"/>
    <property type="match status" value="1"/>
</dbReference>
<dbReference type="PRINTS" id="PR00344">
    <property type="entry name" value="BCTRLSENSOR"/>
</dbReference>
<keyword evidence="6" id="KW-0067">ATP-binding</keyword>
<comment type="caution">
    <text evidence="10">The sequence shown here is derived from an EMBL/GenBank/DDBJ whole genome shotgun (WGS) entry which is preliminary data.</text>
</comment>
<keyword evidence="8" id="KW-0472">Membrane</keyword>
<feature type="transmembrane region" description="Helical" evidence="8">
    <location>
        <begin position="156"/>
        <end position="176"/>
    </location>
</feature>
<dbReference type="SUPFAM" id="SSF55874">
    <property type="entry name" value="ATPase domain of HSP90 chaperone/DNA topoisomerase II/histidine kinase"/>
    <property type="match status" value="1"/>
</dbReference>
<keyword evidence="5 10" id="KW-0418">Kinase</keyword>
<keyword evidence="8" id="KW-1133">Transmembrane helix</keyword>
<keyword evidence="7" id="KW-0902">Two-component regulatory system</keyword>
<dbReference type="RefSeq" id="WP_209868864.1">
    <property type="nucleotide sequence ID" value="NZ_JAGGLV010000001.1"/>
</dbReference>
<sequence length="449" mass="49985">MIPALFITLLVASVVLWLNSGNASFRWFSIALFASSSSIITYLLSAAYPQTKYDVWINTLYAVSDATIAYTFGMFGAVYSDLLHRRQRRMYGFILIIAALAGIAATPLTPGRLINYSGRNELPMLLFIGCALGISAVLLILANLREKHPFKRRERMLTNMLALPVMMYIIVSYAFYMRGIDLFQFNHLVSIGFLSVFLLIGLTRGILGVRFKVEMLKIDASLHTLKGGSHLLNHTIKNEIGKIDILLHQIRRELQSGEQTGGGHRETLGMVASAAESIGHVQNMMGKINESVQAIDIQAQTMNPAPVLESCLAAFARVAPPEIHLHHSLHPVQDVYFDPLHLKEMLTNLLNNAAEAIEHQGAITVRLSETSREAVISIQDSGKGIPQTALPYIFDPFYSTKKMTAHYGLGLYYCKNVMMKLDGSIRVESEPGQGTCFYLYLRKIKRSSI</sequence>
<keyword evidence="11" id="KW-1185">Reference proteome</keyword>
<feature type="transmembrane region" description="Helical" evidence="8">
    <location>
        <begin position="188"/>
        <end position="207"/>
    </location>
</feature>
<evidence type="ECO:0000256" key="8">
    <source>
        <dbReference type="SAM" id="Phobius"/>
    </source>
</evidence>
<dbReference type="PROSITE" id="PS50109">
    <property type="entry name" value="HIS_KIN"/>
    <property type="match status" value="1"/>
</dbReference>
<keyword evidence="3" id="KW-0808">Transferase</keyword>
<dbReference type="Gene3D" id="3.30.565.10">
    <property type="entry name" value="Histidine kinase-like ATPase, C-terminal domain"/>
    <property type="match status" value="1"/>
</dbReference>
<dbReference type="Pfam" id="PF02518">
    <property type="entry name" value="HATPase_c"/>
    <property type="match status" value="1"/>
</dbReference>
<evidence type="ECO:0000259" key="9">
    <source>
        <dbReference type="PROSITE" id="PS50109"/>
    </source>
</evidence>
<dbReference type="GO" id="GO:0016301">
    <property type="term" value="F:kinase activity"/>
    <property type="evidence" value="ECO:0007669"/>
    <property type="project" value="UniProtKB-KW"/>
</dbReference>
<dbReference type="PANTHER" id="PTHR43711:SF26">
    <property type="entry name" value="SENSOR HISTIDINE KINASE RCSC"/>
    <property type="match status" value="1"/>
</dbReference>
<feature type="domain" description="Histidine kinase" evidence="9">
    <location>
        <begin position="231"/>
        <end position="445"/>
    </location>
</feature>
<evidence type="ECO:0000256" key="6">
    <source>
        <dbReference type="ARBA" id="ARBA00022840"/>
    </source>
</evidence>
<evidence type="ECO:0000256" key="3">
    <source>
        <dbReference type="ARBA" id="ARBA00022679"/>
    </source>
</evidence>
<protein>
    <recommendedName>
        <fullName evidence="2">histidine kinase</fullName>
        <ecNumber evidence="2">2.7.13.3</ecNumber>
    </recommendedName>
</protein>
<feature type="transmembrane region" description="Helical" evidence="8">
    <location>
        <begin position="60"/>
        <end position="79"/>
    </location>
</feature>
<gene>
    <name evidence="10" type="ORF">J2Z70_000468</name>
</gene>
<dbReference type="InterPro" id="IPR003594">
    <property type="entry name" value="HATPase_dom"/>
</dbReference>
<keyword evidence="8" id="KW-0812">Transmembrane</keyword>
<dbReference type="PANTHER" id="PTHR43711">
    <property type="entry name" value="TWO-COMPONENT HISTIDINE KINASE"/>
    <property type="match status" value="1"/>
</dbReference>
<evidence type="ECO:0000256" key="4">
    <source>
        <dbReference type="ARBA" id="ARBA00022741"/>
    </source>
</evidence>
<evidence type="ECO:0000256" key="2">
    <source>
        <dbReference type="ARBA" id="ARBA00012438"/>
    </source>
</evidence>
<accession>A0ABS4NJX3</accession>
<comment type="catalytic activity">
    <reaction evidence="1">
        <text>ATP + protein L-histidine = ADP + protein N-phospho-L-histidine.</text>
        <dbReference type="EC" id="2.7.13.3"/>
    </reaction>
</comment>
<keyword evidence="4" id="KW-0547">Nucleotide-binding</keyword>
<proteinExistence type="predicted"/>
<feature type="transmembrane region" description="Helical" evidence="8">
    <location>
        <begin position="91"/>
        <end position="110"/>
    </location>
</feature>